<accession>A0ABN7VKR0</accession>
<feature type="transmembrane region" description="Helical" evidence="1">
    <location>
        <begin position="24"/>
        <end position="43"/>
    </location>
</feature>
<comment type="caution">
    <text evidence="2">The sequence shown here is derived from an EMBL/GenBank/DDBJ whole genome shotgun (WGS) entry which is preliminary data.</text>
</comment>
<feature type="transmembrane region" description="Helical" evidence="1">
    <location>
        <begin position="50"/>
        <end position="72"/>
    </location>
</feature>
<evidence type="ECO:0000313" key="2">
    <source>
        <dbReference type="EMBL" id="CAG8781741.1"/>
    </source>
</evidence>
<protein>
    <submittedName>
        <fullName evidence="2">5564_t:CDS:1</fullName>
    </submittedName>
</protein>
<name>A0ABN7VKR0_GIGMA</name>
<gene>
    <name evidence="2" type="ORF">GMARGA_LOCUS19826</name>
</gene>
<organism evidence="2 3">
    <name type="scientific">Gigaspora margarita</name>
    <dbReference type="NCBI Taxonomy" id="4874"/>
    <lineage>
        <taxon>Eukaryota</taxon>
        <taxon>Fungi</taxon>
        <taxon>Fungi incertae sedis</taxon>
        <taxon>Mucoromycota</taxon>
        <taxon>Glomeromycotina</taxon>
        <taxon>Glomeromycetes</taxon>
        <taxon>Diversisporales</taxon>
        <taxon>Gigasporaceae</taxon>
        <taxon>Gigaspora</taxon>
    </lineage>
</organism>
<dbReference type="Proteomes" id="UP000789901">
    <property type="component" value="Unassembled WGS sequence"/>
</dbReference>
<keyword evidence="1" id="KW-0812">Transmembrane</keyword>
<feature type="non-terminal residue" evidence="2">
    <location>
        <position position="1"/>
    </location>
</feature>
<keyword evidence="3" id="KW-1185">Reference proteome</keyword>
<proteinExistence type="predicted"/>
<keyword evidence="1" id="KW-1133">Transmembrane helix</keyword>
<evidence type="ECO:0000256" key="1">
    <source>
        <dbReference type="SAM" id="Phobius"/>
    </source>
</evidence>
<reference evidence="2 3" key="1">
    <citation type="submission" date="2021-06" db="EMBL/GenBank/DDBJ databases">
        <authorList>
            <person name="Kallberg Y."/>
            <person name="Tangrot J."/>
            <person name="Rosling A."/>
        </authorList>
    </citation>
    <scope>NUCLEOTIDE SEQUENCE [LARGE SCALE GENOMIC DNA]</scope>
    <source>
        <strain evidence="2 3">120-4 pot B 10/14</strain>
    </source>
</reference>
<dbReference type="EMBL" id="CAJVQB010016853">
    <property type="protein sequence ID" value="CAG8781741.1"/>
    <property type="molecule type" value="Genomic_DNA"/>
</dbReference>
<evidence type="ECO:0000313" key="3">
    <source>
        <dbReference type="Proteomes" id="UP000789901"/>
    </source>
</evidence>
<keyword evidence="1" id="KW-0472">Membrane</keyword>
<sequence length="76" mass="8085">IVALVVDFIDVTKLPIFFQEGGSILVFLRLIFCIGGGSVLVFLSSHFSSLLGVTVVVVVSSSVLFHIDIFGADSLL</sequence>